<accession>A0A0G4IEN7</accession>
<evidence type="ECO:0000313" key="1">
    <source>
        <dbReference type="EMBL" id="CEM55611.1"/>
    </source>
</evidence>
<organism evidence="1">
    <name type="scientific">Chromera velia CCMP2878</name>
    <dbReference type="NCBI Taxonomy" id="1169474"/>
    <lineage>
        <taxon>Eukaryota</taxon>
        <taxon>Sar</taxon>
        <taxon>Alveolata</taxon>
        <taxon>Colpodellida</taxon>
        <taxon>Chromeraceae</taxon>
        <taxon>Chromera</taxon>
    </lineage>
</organism>
<dbReference type="AlphaFoldDB" id="A0A0G4IEN7"/>
<dbReference type="VEuPathDB" id="CryptoDB:Cvel_13688"/>
<name>A0A0G4IEN7_9ALVE</name>
<reference evidence="1" key="1">
    <citation type="submission" date="2014-11" db="EMBL/GenBank/DDBJ databases">
        <authorList>
            <person name="Otto D Thomas"/>
            <person name="Naeem Raeece"/>
        </authorList>
    </citation>
    <scope>NUCLEOTIDE SEQUENCE</scope>
</reference>
<gene>
    <name evidence="1" type="ORF">Cvel_13688</name>
</gene>
<protein>
    <submittedName>
        <fullName evidence="1">Uncharacterized protein</fullName>
    </submittedName>
</protein>
<sequence length="102" mass="11471">MWGMSGLPRKIPLSVRTRIQETKRLGGRCYFELTRATGPALPASAPRYVLKVFTGRLRDYENPSLRPLVAKVAQPLEFELSGLSAADLKVHIAREGIIPRRR</sequence>
<proteinExistence type="predicted"/>
<dbReference type="EMBL" id="CDMZ01005893">
    <property type="protein sequence ID" value="CEM55611.1"/>
    <property type="molecule type" value="Genomic_DNA"/>
</dbReference>